<reference evidence="2" key="1">
    <citation type="submission" date="2016-10" db="EMBL/GenBank/DDBJ databases">
        <authorList>
            <person name="de Groot N.N."/>
        </authorList>
    </citation>
    <scope>NUCLEOTIDE SEQUENCE</scope>
</reference>
<keyword evidence="1" id="KW-1133">Transmembrane helix</keyword>
<feature type="transmembrane region" description="Helical" evidence="1">
    <location>
        <begin position="92"/>
        <end position="113"/>
    </location>
</feature>
<accession>A0A1W1C3F9</accession>
<feature type="transmembrane region" description="Helical" evidence="1">
    <location>
        <begin position="51"/>
        <end position="71"/>
    </location>
</feature>
<protein>
    <submittedName>
        <fullName evidence="2">Uncharacterized protein</fullName>
    </submittedName>
</protein>
<name>A0A1W1C3F9_9ZZZZ</name>
<feature type="transmembrane region" description="Helical" evidence="1">
    <location>
        <begin position="21"/>
        <end position="45"/>
    </location>
</feature>
<gene>
    <name evidence="2" type="ORF">MNB_SV-13-465</name>
</gene>
<proteinExistence type="predicted"/>
<evidence type="ECO:0000256" key="1">
    <source>
        <dbReference type="SAM" id="Phobius"/>
    </source>
</evidence>
<keyword evidence="1" id="KW-0812">Transmembrane</keyword>
<dbReference type="EMBL" id="FPHM01000062">
    <property type="protein sequence ID" value="SFV60380.1"/>
    <property type="molecule type" value="Genomic_DNA"/>
</dbReference>
<dbReference type="AlphaFoldDB" id="A0A1W1C3F9"/>
<organism evidence="2">
    <name type="scientific">hydrothermal vent metagenome</name>
    <dbReference type="NCBI Taxonomy" id="652676"/>
    <lineage>
        <taxon>unclassified sequences</taxon>
        <taxon>metagenomes</taxon>
        <taxon>ecological metagenomes</taxon>
    </lineage>
</organism>
<evidence type="ECO:0000313" key="2">
    <source>
        <dbReference type="EMBL" id="SFV60380.1"/>
    </source>
</evidence>
<sequence length="115" mass="13775">MEASLQKANTLGEMIEKLYVYYNKSIFLFFMIHPTFYFILFVSLYFNIVNFYIIVILLIKTFDIFFKIELIKQRYIKKDMDKELEGMLSLKMASWMGLLGVIMYVPLLFMAIFSQ</sequence>
<keyword evidence="1" id="KW-0472">Membrane</keyword>